<dbReference type="GO" id="GO:0009535">
    <property type="term" value="C:chloroplast thylakoid membrane"/>
    <property type="evidence" value="ECO:0007669"/>
    <property type="project" value="TreeGrafter"/>
</dbReference>
<evidence type="ECO:0000313" key="3">
    <source>
        <dbReference type="Proteomes" id="UP000886885"/>
    </source>
</evidence>
<dbReference type="EMBL" id="JAAWWB010000032">
    <property type="protein sequence ID" value="KAG6744044.1"/>
    <property type="molecule type" value="Genomic_DNA"/>
</dbReference>
<sequence>MESVAKLHCRYQPLNLSLNPHRPSFPKPIISLSFKTPLPSSSSPFKLSSTSIRASSSSSSSSSCITPLNKNLGTIIKTTSITLTAAAALFFTRLNIKPAIASPLTASSTVDPTKESSKENVSYEEQERALQDYLSQNPNDIEALRSLMEVRIKSKKLLEAIEVVDRLIELEPNEDEWPLLKSQIYIYSGDFESAKDGFEAILQKDPLRVEAYHGLVMANSESGGSLEVVLKRIESAMDKCKKEKKNSDLRDLKLLVAQVRVMEEKYLDALKVYEELVKEEPRDFRPYLCQGIIYTLLRKKDEAEKKFEQFKKLVPKNHPYREYLVDNMFATKFFSDKPLWYLEMGIKSALLKMWVGKCWSLHYGVFTILGKLGVIKLCQGGLYLCFPLSISVRNYMYFLTEISDCTVTSGMVPNDNETFYRNRQYSDTELWYLSVMLHVLYEVSSRMNFLVVIMAMFVALDCRSCSNIGLFRASLHVLAKSLGGGHGLPTG</sequence>
<dbReference type="InterPro" id="IPR019734">
    <property type="entry name" value="TPR_rpt"/>
</dbReference>
<dbReference type="AlphaFoldDB" id="A0A8X7Y4R5"/>
<reference evidence="2" key="1">
    <citation type="journal article" date="2020" name="bioRxiv">
        <title>Hybrid origin of Populus tomentosa Carr. identified through genome sequencing and phylogenomic analysis.</title>
        <authorList>
            <person name="An X."/>
            <person name="Gao K."/>
            <person name="Chen Z."/>
            <person name="Li J."/>
            <person name="Yang X."/>
            <person name="Yang X."/>
            <person name="Zhou J."/>
            <person name="Guo T."/>
            <person name="Zhao T."/>
            <person name="Huang S."/>
            <person name="Miao D."/>
            <person name="Khan W.U."/>
            <person name="Rao P."/>
            <person name="Ye M."/>
            <person name="Lei B."/>
            <person name="Liao W."/>
            <person name="Wang J."/>
            <person name="Ji L."/>
            <person name="Li Y."/>
            <person name="Guo B."/>
            <person name="Mustafa N.S."/>
            <person name="Li S."/>
            <person name="Yun Q."/>
            <person name="Keller S.R."/>
            <person name="Mao J."/>
            <person name="Zhang R."/>
            <person name="Strauss S.H."/>
        </authorList>
    </citation>
    <scope>NUCLEOTIDE SEQUENCE</scope>
    <source>
        <strain evidence="2">GM15</strain>
        <tissue evidence="2">Leaf</tissue>
    </source>
</reference>
<dbReference type="PROSITE" id="PS50005">
    <property type="entry name" value="TPR"/>
    <property type="match status" value="1"/>
</dbReference>
<dbReference type="OrthoDB" id="66906at2759"/>
<accession>A0A8X7Y4R5</accession>
<keyword evidence="1" id="KW-0802">TPR repeat</keyword>
<keyword evidence="3" id="KW-1185">Reference proteome</keyword>
<protein>
    <submittedName>
        <fullName evidence="2">Uncharacterized protein</fullName>
    </submittedName>
</protein>
<dbReference type="PANTHER" id="PTHR26312:SF67">
    <property type="entry name" value="PROTEIN SLOW GREEN 1, CHLOROPLASTIC"/>
    <property type="match status" value="1"/>
</dbReference>
<gene>
    <name evidence="2" type="ORF">POTOM_052753</name>
</gene>
<proteinExistence type="predicted"/>
<dbReference type="Proteomes" id="UP000886885">
    <property type="component" value="Chromosome 16D"/>
</dbReference>
<comment type="caution">
    <text evidence="2">The sequence shown here is derived from an EMBL/GenBank/DDBJ whole genome shotgun (WGS) entry which is preliminary data.</text>
</comment>
<organism evidence="2 3">
    <name type="scientific">Populus tomentosa</name>
    <name type="common">Chinese white poplar</name>
    <dbReference type="NCBI Taxonomy" id="118781"/>
    <lineage>
        <taxon>Eukaryota</taxon>
        <taxon>Viridiplantae</taxon>
        <taxon>Streptophyta</taxon>
        <taxon>Embryophyta</taxon>
        <taxon>Tracheophyta</taxon>
        <taxon>Spermatophyta</taxon>
        <taxon>Magnoliopsida</taxon>
        <taxon>eudicotyledons</taxon>
        <taxon>Gunneridae</taxon>
        <taxon>Pentapetalae</taxon>
        <taxon>rosids</taxon>
        <taxon>fabids</taxon>
        <taxon>Malpighiales</taxon>
        <taxon>Salicaceae</taxon>
        <taxon>Saliceae</taxon>
        <taxon>Populus</taxon>
    </lineage>
</organism>
<name>A0A8X7Y4R5_POPTO</name>
<feature type="repeat" description="TPR" evidence="1">
    <location>
        <begin position="141"/>
        <end position="174"/>
    </location>
</feature>
<evidence type="ECO:0000256" key="1">
    <source>
        <dbReference type="PROSITE-ProRule" id="PRU00339"/>
    </source>
</evidence>
<evidence type="ECO:0000313" key="2">
    <source>
        <dbReference type="EMBL" id="KAG6744044.1"/>
    </source>
</evidence>
<dbReference type="PANTHER" id="PTHR26312">
    <property type="entry name" value="TETRATRICOPEPTIDE REPEAT PROTEIN 5"/>
    <property type="match status" value="1"/>
</dbReference>